<name>A0A1I8B1M2_MELHA</name>
<reference evidence="2" key="1">
    <citation type="submission" date="2016-11" db="UniProtKB">
        <authorList>
            <consortium name="WormBaseParasite"/>
        </authorList>
    </citation>
    <scope>IDENTIFICATION</scope>
</reference>
<evidence type="ECO:0000313" key="1">
    <source>
        <dbReference type="Proteomes" id="UP000095281"/>
    </source>
</evidence>
<accession>A0A1I8B1M2</accession>
<organism evidence="1 2">
    <name type="scientific">Meloidogyne hapla</name>
    <name type="common">Root-knot nematode worm</name>
    <dbReference type="NCBI Taxonomy" id="6305"/>
    <lineage>
        <taxon>Eukaryota</taxon>
        <taxon>Metazoa</taxon>
        <taxon>Ecdysozoa</taxon>
        <taxon>Nematoda</taxon>
        <taxon>Chromadorea</taxon>
        <taxon>Rhabditida</taxon>
        <taxon>Tylenchina</taxon>
        <taxon>Tylenchomorpha</taxon>
        <taxon>Tylenchoidea</taxon>
        <taxon>Meloidogynidae</taxon>
        <taxon>Meloidogyninae</taxon>
        <taxon>Meloidogyne</taxon>
    </lineage>
</organism>
<evidence type="ECO:0000313" key="2">
    <source>
        <dbReference type="WBParaSite" id="MhA1_Contig1183.frz3.gene2"/>
    </source>
</evidence>
<dbReference type="AlphaFoldDB" id="A0A1I8B1M2"/>
<proteinExistence type="predicted"/>
<keyword evidence="1" id="KW-1185">Reference proteome</keyword>
<dbReference type="WBParaSite" id="MhA1_Contig1183.frz3.gene2">
    <property type="protein sequence ID" value="MhA1_Contig1183.frz3.gene2"/>
    <property type="gene ID" value="MhA1_Contig1183.frz3.gene2"/>
</dbReference>
<sequence>MLAPEFLVLSTFFILKPDEENDAKNGPSELFLTPNSNSKLALSKQYVSTSSMAKQALATKGTPEQSTFEPPGTLTLNCKVYAIEIILIEDSLNPSNSQAIILSFDALLDAKNLNGVQQMDGGIQHFKIYSTYFAKE</sequence>
<dbReference type="Proteomes" id="UP000095281">
    <property type="component" value="Unplaced"/>
</dbReference>
<protein>
    <submittedName>
        <fullName evidence="2">DUF3168 domain-containing protein</fullName>
    </submittedName>
</protein>